<feature type="transmembrane region" description="Helical" evidence="1">
    <location>
        <begin position="215"/>
        <end position="236"/>
    </location>
</feature>
<feature type="transmembrane region" description="Helical" evidence="1">
    <location>
        <begin position="148"/>
        <end position="170"/>
    </location>
</feature>
<protein>
    <submittedName>
        <fullName evidence="2">Uncharacterized protein</fullName>
    </submittedName>
</protein>
<dbReference type="EMBL" id="JBEZAM010000012">
    <property type="protein sequence ID" value="MEU7293986.1"/>
    <property type="molecule type" value="Genomic_DNA"/>
</dbReference>
<evidence type="ECO:0000313" key="3">
    <source>
        <dbReference type="Proteomes" id="UP001551210"/>
    </source>
</evidence>
<sequence length="408" mass="43957">MEVPVGPGSRVLLHPLSRRADGSEWIVGRRETRVFVALPAQGVAALDLLEQGASVASAQARLHARTGEELDIAEFVRDLMALDFVAEVDGRTVPSAPVRPASLPRLRARHVAFLLHPLLPWVPVALLLAAVAVLVARPGLTPTYGDLLWSPYGTLVVAGGLIAGWSIVLVHELAHLAVARAAGVPGRIGFGTRLQFLVMQTDISGIELAPRRHRLTAYLAGIGVNLSLASLAVLLLALTSPGTTAHRLLAATVLWALLPLTFQLMVFMRTDVYFVLQDLTGCRDLYGDGLAYARHLAGRLLRRRPAAQDPSRGLPAHERRAVRLYSVVLVAGTVVCLAGFAAFTIPAEVRLVGGAWHRLGSADSLLDVSDAVLTLAAFAAVHIVWLVVRWRTIGARRSTRRRRNSSYA</sequence>
<feature type="transmembrane region" description="Helical" evidence="1">
    <location>
        <begin position="322"/>
        <end position="345"/>
    </location>
</feature>
<keyword evidence="1" id="KW-0472">Membrane</keyword>
<keyword evidence="3" id="KW-1185">Reference proteome</keyword>
<keyword evidence="1" id="KW-1133">Transmembrane helix</keyword>
<proteinExistence type="predicted"/>
<dbReference type="Proteomes" id="UP001551210">
    <property type="component" value="Unassembled WGS sequence"/>
</dbReference>
<name>A0ABV3CUT9_STREX</name>
<accession>A0ABV3CUT9</accession>
<organism evidence="2 3">
    <name type="scientific">Streptomyces exfoliatus</name>
    <name type="common">Streptomyces hydrogenans</name>
    <dbReference type="NCBI Taxonomy" id="1905"/>
    <lineage>
        <taxon>Bacteria</taxon>
        <taxon>Bacillati</taxon>
        <taxon>Actinomycetota</taxon>
        <taxon>Actinomycetes</taxon>
        <taxon>Kitasatosporales</taxon>
        <taxon>Streptomycetaceae</taxon>
        <taxon>Streptomyces</taxon>
    </lineage>
</organism>
<feature type="transmembrane region" description="Helical" evidence="1">
    <location>
        <begin position="365"/>
        <end position="388"/>
    </location>
</feature>
<feature type="transmembrane region" description="Helical" evidence="1">
    <location>
        <begin position="248"/>
        <end position="267"/>
    </location>
</feature>
<reference evidence="2 3" key="1">
    <citation type="submission" date="2024-06" db="EMBL/GenBank/DDBJ databases">
        <title>The Natural Products Discovery Center: Release of the First 8490 Sequenced Strains for Exploring Actinobacteria Biosynthetic Diversity.</title>
        <authorList>
            <person name="Kalkreuter E."/>
            <person name="Kautsar S.A."/>
            <person name="Yang D."/>
            <person name="Bader C.D."/>
            <person name="Teijaro C.N."/>
            <person name="Fluegel L."/>
            <person name="Davis C.M."/>
            <person name="Simpson J.R."/>
            <person name="Lauterbach L."/>
            <person name="Steele A.D."/>
            <person name="Gui C."/>
            <person name="Meng S."/>
            <person name="Li G."/>
            <person name="Viehrig K."/>
            <person name="Ye F."/>
            <person name="Su P."/>
            <person name="Kiefer A.F."/>
            <person name="Nichols A."/>
            <person name="Cepeda A.J."/>
            <person name="Yan W."/>
            <person name="Fan B."/>
            <person name="Jiang Y."/>
            <person name="Adhikari A."/>
            <person name="Zheng C.-J."/>
            <person name="Schuster L."/>
            <person name="Cowan T.M."/>
            <person name="Smanski M.J."/>
            <person name="Chevrette M.G."/>
            <person name="De Carvalho L.P.S."/>
            <person name="Shen B."/>
        </authorList>
    </citation>
    <scope>NUCLEOTIDE SEQUENCE [LARGE SCALE GENOMIC DNA]</scope>
    <source>
        <strain evidence="2 3">NPDC045705</strain>
    </source>
</reference>
<comment type="caution">
    <text evidence="2">The sequence shown here is derived from an EMBL/GenBank/DDBJ whole genome shotgun (WGS) entry which is preliminary data.</text>
</comment>
<feature type="transmembrane region" description="Helical" evidence="1">
    <location>
        <begin position="113"/>
        <end position="136"/>
    </location>
</feature>
<keyword evidence="1" id="KW-0812">Transmembrane</keyword>
<evidence type="ECO:0000256" key="1">
    <source>
        <dbReference type="SAM" id="Phobius"/>
    </source>
</evidence>
<gene>
    <name evidence="2" type="ORF">AB0A76_12385</name>
</gene>
<dbReference type="RefSeq" id="WP_359206404.1">
    <property type="nucleotide sequence ID" value="NZ_JBEZAM010000012.1"/>
</dbReference>
<evidence type="ECO:0000313" key="2">
    <source>
        <dbReference type="EMBL" id="MEU7293986.1"/>
    </source>
</evidence>